<accession>A0A7R9WVW5</accession>
<proteinExistence type="predicted"/>
<gene>
    <name evidence="2" type="ORF">CAUS1442_LOCUS7702</name>
</gene>
<evidence type="ECO:0000313" key="2">
    <source>
        <dbReference type="EMBL" id="CAD8335597.1"/>
    </source>
</evidence>
<organism evidence="2">
    <name type="scientific">Craspedostauros australis</name>
    <dbReference type="NCBI Taxonomy" id="1486917"/>
    <lineage>
        <taxon>Eukaryota</taxon>
        <taxon>Sar</taxon>
        <taxon>Stramenopiles</taxon>
        <taxon>Ochrophyta</taxon>
        <taxon>Bacillariophyta</taxon>
        <taxon>Bacillariophyceae</taxon>
        <taxon>Bacillariophycidae</taxon>
        <taxon>Naviculales</taxon>
        <taxon>Naviculaceae</taxon>
        <taxon>Craspedostauros</taxon>
    </lineage>
</organism>
<dbReference type="AlphaFoldDB" id="A0A7R9WVW5"/>
<evidence type="ECO:0000256" key="1">
    <source>
        <dbReference type="SAM" id="MobiDB-lite"/>
    </source>
</evidence>
<reference evidence="2" key="1">
    <citation type="submission" date="2021-01" db="EMBL/GenBank/DDBJ databases">
        <authorList>
            <person name="Corre E."/>
            <person name="Pelletier E."/>
            <person name="Niang G."/>
            <person name="Scheremetjew M."/>
            <person name="Finn R."/>
            <person name="Kale V."/>
            <person name="Holt S."/>
            <person name="Cochrane G."/>
            <person name="Meng A."/>
            <person name="Brown T."/>
            <person name="Cohen L."/>
        </authorList>
    </citation>
    <scope>NUCLEOTIDE SEQUENCE</scope>
    <source>
        <strain evidence="2">CCMP3328</strain>
    </source>
</reference>
<protein>
    <submittedName>
        <fullName evidence="2">Uncharacterized protein</fullName>
    </submittedName>
</protein>
<sequence>MTFVCNCDSDHGDHDDDEDHHHHHQRSHDRRSCTVSKSSARTLLVWRGVSHQKVLSTSSPHLPRKMWRVVGSKAGNFDSCTFCLVVKTYRCRGIAVLNAIILASLPFSSAHPAGLLEVVLPVHNTCVFLADGSPVGFPVDLLLVQFSSFPHSCANARC</sequence>
<feature type="region of interest" description="Disordered" evidence="1">
    <location>
        <begin position="1"/>
        <end position="35"/>
    </location>
</feature>
<dbReference type="EMBL" id="HBEF01012235">
    <property type="protein sequence ID" value="CAD8335597.1"/>
    <property type="molecule type" value="Transcribed_RNA"/>
</dbReference>
<name>A0A7R9WVW5_9STRA</name>